<dbReference type="GO" id="GO:0005736">
    <property type="term" value="C:RNA polymerase I complex"/>
    <property type="evidence" value="ECO:0007669"/>
    <property type="project" value="TreeGrafter"/>
</dbReference>
<gene>
    <name evidence="6" type="ORF">TrLO_g12360</name>
</gene>
<dbReference type="GO" id="GO:0006352">
    <property type="term" value="P:DNA-templated transcription initiation"/>
    <property type="evidence" value="ECO:0007669"/>
    <property type="project" value="InterPro"/>
</dbReference>
<reference evidence="7" key="1">
    <citation type="journal article" date="2023" name="Commun. Biol.">
        <title>Genome analysis of Parmales, the sister group of diatoms, reveals the evolutionary specialization of diatoms from phago-mixotrophs to photoautotrophs.</title>
        <authorList>
            <person name="Ban H."/>
            <person name="Sato S."/>
            <person name="Yoshikawa S."/>
            <person name="Yamada K."/>
            <person name="Nakamura Y."/>
            <person name="Ichinomiya M."/>
            <person name="Sato N."/>
            <person name="Blanc-Mathieu R."/>
            <person name="Endo H."/>
            <person name="Kuwata A."/>
            <person name="Ogata H."/>
        </authorList>
    </citation>
    <scope>NUCLEOTIDE SEQUENCE [LARGE SCALE GENOMIC DNA]</scope>
    <source>
        <strain evidence="7">NIES 3700</strain>
    </source>
</reference>
<keyword evidence="4" id="KW-0539">Nucleus</keyword>
<dbReference type="GO" id="GO:0006362">
    <property type="term" value="P:transcription elongation by RNA polymerase I"/>
    <property type="evidence" value="ECO:0007669"/>
    <property type="project" value="TreeGrafter"/>
</dbReference>
<evidence type="ECO:0000256" key="3">
    <source>
        <dbReference type="ARBA" id="ARBA00023163"/>
    </source>
</evidence>
<dbReference type="OrthoDB" id="10250504at2759"/>
<keyword evidence="3" id="KW-0804">Transcription</keyword>
<accession>A0A9W7FU96</accession>
<evidence type="ECO:0000256" key="1">
    <source>
        <dbReference type="ARBA" id="ARBA00004123"/>
    </source>
</evidence>
<feature type="domain" description="RPA43 OB" evidence="5">
    <location>
        <begin position="84"/>
        <end position="137"/>
    </location>
</feature>
<organism evidence="6 7">
    <name type="scientific">Triparma laevis f. longispina</name>
    <dbReference type="NCBI Taxonomy" id="1714387"/>
    <lineage>
        <taxon>Eukaryota</taxon>
        <taxon>Sar</taxon>
        <taxon>Stramenopiles</taxon>
        <taxon>Ochrophyta</taxon>
        <taxon>Bolidophyceae</taxon>
        <taxon>Parmales</taxon>
        <taxon>Triparmaceae</taxon>
        <taxon>Triparma</taxon>
    </lineage>
</organism>
<dbReference type="InterPro" id="IPR036898">
    <property type="entry name" value="RNA_pol_Rpb7-like_N_sf"/>
</dbReference>
<dbReference type="PANTHER" id="PTHR12709">
    <property type="entry name" value="DNA-DIRECTED RNA POLYMERASE II, III"/>
    <property type="match status" value="1"/>
</dbReference>
<keyword evidence="2" id="KW-0240">DNA-directed RNA polymerase</keyword>
<dbReference type="InterPro" id="IPR045113">
    <property type="entry name" value="Rpb7-like"/>
</dbReference>
<evidence type="ECO:0000256" key="4">
    <source>
        <dbReference type="ARBA" id="ARBA00023242"/>
    </source>
</evidence>
<dbReference type="Gene3D" id="2.40.50.1060">
    <property type="match status" value="1"/>
</dbReference>
<evidence type="ECO:0000259" key="5">
    <source>
        <dbReference type="Pfam" id="PF17875"/>
    </source>
</evidence>
<proteinExistence type="predicted"/>
<evidence type="ECO:0000313" key="6">
    <source>
        <dbReference type="EMBL" id="GMI18462.1"/>
    </source>
</evidence>
<dbReference type="EMBL" id="BRXW01000334">
    <property type="protein sequence ID" value="GMI18462.1"/>
    <property type="molecule type" value="Genomic_DNA"/>
</dbReference>
<dbReference type="Proteomes" id="UP001165122">
    <property type="component" value="Unassembled WGS sequence"/>
</dbReference>
<keyword evidence="7" id="KW-1185">Reference proteome</keyword>
<evidence type="ECO:0000256" key="2">
    <source>
        <dbReference type="ARBA" id="ARBA00022478"/>
    </source>
</evidence>
<dbReference type="AlphaFoldDB" id="A0A9W7FU96"/>
<sequence>MSSPFQTLPLTYLISLPPSALSNIPLNLTLNLNKSLLTYDKRLKGILCSYSDMSFKDNKPFGKIINENPWLNFKVQFNGLIFSPHPGIILKGEINKISSGHIGILIYNVFNASVMSENLKEWSYNEDGECWEKGGESMEVGGEVEFKVEGEREEEGVVSFFGSVE</sequence>
<comment type="subcellular location">
    <subcellularLocation>
        <location evidence="1">Nucleus</location>
    </subcellularLocation>
</comment>
<name>A0A9W7FU96_9STRA</name>
<dbReference type="Pfam" id="PF17875">
    <property type="entry name" value="RPA43_OB"/>
    <property type="match status" value="1"/>
</dbReference>
<protein>
    <recommendedName>
        <fullName evidence="5">RPA43 OB domain-containing protein</fullName>
    </recommendedName>
</protein>
<comment type="caution">
    <text evidence="6">The sequence shown here is derived from an EMBL/GenBank/DDBJ whole genome shotgun (WGS) entry which is preliminary data.</text>
</comment>
<dbReference type="PANTHER" id="PTHR12709:SF5">
    <property type="entry name" value="DNA-DIRECTED RNA POLYMERASE I SUBUNIT RPA43"/>
    <property type="match status" value="1"/>
</dbReference>
<dbReference type="InterPro" id="IPR041178">
    <property type="entry name" value="RPA43_OB"/>
</dbReference>
<evidence type="ECO:0000313" key="7">
    <source>
        <dbReference type="Proteomes" id="UP001165122"/>
    </source>
</evidence>
<dbReference type="Gene3D" id="3.30.1490.120">
    <property type="entry name" value="RNA polymerase Rpb7-like, N-terminal domain"/>
    <property type="match status" value="1"/>
</dbReference>